<keyword evidence="2" id="KW-1185">Reference proteome</keyword>
<dbReference type="AlphaFoldDB" id="A0AAV7PYA2"/>
<organism evidence="1 2">
    <name type="scientific">Pleurodeles waltl</name>
    <name type="common">Iberian ribbed newt</name>
    <dbReference type="NCBI Taxonomy" id="8319"/>
    <lineage>
        <taxon>Eukaryota</taxon>
        <taxon>Metazoa</taxon>
        <taxon>Chordata</taxon>
        <taxon>Craniata</taxon>
        <taxon>Vertebrata</taxon>
        <taxon>Euteleostomi</taxon>
        <taxon>Amphibia</taxon>
        <taxon>Batrachia</taxon>
        <taxon>Caudata</taxon>
        <taxon>Salamandroidea</taxon>
        <taxon>Salamandridae</taxon>
        <taxon>Pleurodelinae</taxon>
        <taxon>Pleurodeles</taxon>
    </lineage>
</organism>
<proteinExistence type="predicted"/>
<gene>
    <name evidence="1" type="ORF">NDU88_010559</name>
</gene>
<sequence length="144" mass="15378">MQPSYGGPGVCWTQQPNHGSIKDAADLCTSGAMPQLHSDTSYELPDSRLEKRASSLRVGCKAAPSVPQPPLAMSAALTAMTLIASITHSGPRPPQSLDMPGPSCCSWEERGLYKKNGPSQHHIIRAPGWVAMRPLLLPGRGLVR</sequence>
<protein>
    <submittedName>
        <fullName evidence="1">Uncharacterized protein</fullName>
    </submittedName>
</protein>
<dbReference type="EMBL" id="JANPWB010000011">
    <property type="protein sequence ID" value="KAJ1132232.1"/>
    <property type="molecule type" value="Genomic_DNA"/>
</dbReference>
<accession>A0AAV7PYA2</accession>
<evidence type="ECO:0000313" key="1">
    <source>
        <dbReference type="EMBL" id="KAJ1132232.1"/>
    </source>
</evidence>
<evidence type="ECO:0000313" key="2">
    <source>
        <dbReference type="Proteomes" id="UP001066276"/>
    </source>
</evidence>
<comment type="caution">
    <text evidence="1">The sequence shown here is derived from an EMBL/GenBank/DDBJ whole genome shotgun (WGS) entry which is preliminary data.</text>
</comment>
<dbReference type="Proteomes" id="UP001066276">
    <property type="component" value="Chromosome 7"/>
</dbReference>
<reference evidence="1" key="1">
    <citation type="journal article" date="2022" name="bioRxiv">
        <title>Sequencing and chromosome-scale assembly of the giantPleurodeles waltlgenome.</title>
        <authorList>
            <person name="Brown T."/>
            <person name="Elewa A."/>
            <person name="Iarovenko S."/>
            <person name="Subramanian E."/>
            <person name="Araus A.J."/>
            <person name="Petzold A."/>
            <person name="Susuki M."/>
            <person name="Suzuki K.-i.T."/>
            <person name="Hayashi T."/>
            <person name="Toyoda A."/>
            <person name="Oliveira C."/>
            <person name="Osipova E."/>
            <person name="Leigh N.D."/>
            <person name="Simon A."/>
            <person name="Yun M.H."/>
        </authorList>
    </citation>
    <scope>NUCLEOTIDE SEQUENCE</scope>
    <source>
        <strain evidence="1">20211129_DDA</strain>
        <tissue evidence="1">Liver</tissue>
    </source>
</reference>
<name>A0AAV7PYA2_PLEWA</name>